<keyword evidence="10" id="KW-1185">Reference proteome</keyword>
<feature type="transmembrane region" description="Helical" evidence="7">
    <location>
        <begin position="66"/>
        <end position="92"/>
    </location>
</feature>
<dbReference type="InterPro" id="IPR051393">
    <property type="entry name" value="ABC_transporter_permease"/>
</dbReference>
<organism evidence="9 10">
    <name type="scientific">Alicyclobacillus hesperidum</name>
    <dbReference type="NCBI Taxonomy" id="89784"/>
    <lineage>
        <taxon>Bacteria</taxon>
        <taxon>Bacillati</taxon>
        <taxon>Bacillota</taxon>
        <taxon>Bacilli</taxon>
        <taxon>Bacillales</taxon>
        <taxon>Alicyclobacillaceae</taxon>
        <taxon>Alicyclobacillus</taxon>
    </lineage>
</organism>
<gene>
    <name evidence="9" type="ORF">SAMN04489725_11269</name>
</gene>
<feature type="transmembrane region" description="Helical" evidence="7">
    <location>
        <begin position="149"/>
        <end position="172"/>
    </location>
</feature>
<dbReference type="InterPro" id="IPR035906">
    <property type="entry name" value="MetI-like_sf"/>
</dbReference>
<dbReference type="SUPFAM" id="SSF161098">
    <property type="entry name" value="MetI-like"/>
    <property type="match status" value="1"/>
</dbReference>
<reference evidence="10" key="1">
    <citation type="submission" date="2016-10" db="EMBL/GenBank/DDBJ databases">
        <authorList>
            <person name="Varghese N."/>
        </authorList>
    </citation>
    <scope>NUCLEOTIDE SEQUENCE [LARGE SCALE GENOMIC DNA]</scope>
    <source>
        <strain evidence="10">DSM 12489</strain>
    </source>
</reference>
<comment type="subcellular location">
    <subcellularLocation>
        <location evidence="1 7">Cell membrane</location>
        <topology evidence="1 7">Multi-pass membrane protein</topology>
    </subcellularLocation>
</comment>
<evidence type="ECO:0000256" key="1">
    <source>
        <dbReference type="ARBA" id="ARBA00004651"/>
    </source>
</evidence>
<comment type="similarity">
    <text evidence="7">Belongs to the binding-protein-dependent transport system permease family.</text>
</comment>
<dbReference type="Pfam" id="PF00528">
    <property type="entry name" value="BPD_transp_1"/>
    <property type="match status" value="1"/>
</dbReference>
<evidence type="ECO:0000256" key="6">
    <source>
        <dbReference type="ARBA" id="ARBA00023136"/>
    </source>
</evidence>
<evidence type="ECO:0000256" key="3">
    <source>
        <dbReference type="ARBA" id="ARBA00022475"/>
    </source>
</evidence>
<evidence type="ECO:0000313" key="10">
    <source>
        <dbReference type="Proteomes" id="UP000182589"/>
    </source>
</evidence>
<proteinExistence type="inferred from homology"/>
<evidence type="ECO:0000256" key="2">
    <source>
        <dbReference type="ARBA" id="ARBA00022448"/>
    </source>
</evidence>
<name>A0A1H2VXL7_9BACL</name>
<accession>A0A1H2VXL7</accession>
<keyword evidence="6 7" id="KW-0472">Membrane</keyword>
<feature type="domain" description="ABC transmembrane type-1" evidence="8">
    <location>
        <begin position="67"/>
        <end position="277"/>
    </location>
</feature>
<evidence type="ECO:0000259" key="8">
    <source>
        <dbReference type="PROSITE" id="PS50928"/>
    </source>
</evidence>
<dbReference type="PANTHER" id="PTHR30193">
    <property type="entry name" value="ABC TRANSPORTER PERMEASE PROTEIN"/>
    <property type="match status" value="1"/>
</dbReference>
<sequence length="288" mass="32257">MKSLRNSFAFILMTVPMAVLFFYFHTWPALHGIFLSFTNWNGFGPYHFIGLQNYIDLLHDKQVRHAYVFTFEFAIVTTILVNIVSLSVALALNSKIKLSRTFRAVFFLPYVLSTLIVSFIFNFLFSNLIPSIAQALHLPFLAQNILGTQWAWVGIVIVSVWQGASFNTLLYLAGLQTIPEDVYEASNIDGASAWVTFWQITFPLILPFFTINMVLAAKSYLQVFDQVVGMTNGGPGTATQSNTFVIYTNGFGGGELAYQSANAVVFLVILVCVALIQVRLTRGREVQF</sequence>
<feature type="transmembrane region" description="Helical" evidence="7">
    <location>
        <begin position="104"/>
        <end position="129"/>
    </location>
</feature>
<keyword evidence="4 7" id="KW-0812">Transmembrane</keyword>
<dbReference type="PANTHER" id="PTHR30193:SF37">
    <property type="entry name" value="INNER MEMBRANE ABC TRANSPORTER PERMEASE PROTEIN YCJO"/>
    <property type="match status" value="1"/>
</dbReference>
<dbReference type="GO" id="GO:0055085">
    <property type="term" value="P:transmembrane transport"/>
    <property type="evidence" value="ECO:0007669"/>
    <property type="project" value="InterPro"/>
</dbReference>
<keyword evidence="3" id="KW-1003">Cell membrane</keyword>
<dbReference type="CDD" id="cd06261">
    <property type="entry name" value="TM_PBP2"/>
    <property type="match status" value="1"/>
</dbReference>
<dbReference type="GO" id="GO:0005886">
    <property type="term" value="C:plasma membrane"/>
    <property type="evidence" value="ECO:0007669"/>
    <property type="project" value="UniProtKB-SubCell"/>
</dbReference>
<keyword evidence="2 7" id="KW-0813">Transport</keyword>
<dbReference type="PROSITE" id="PS50928">
    <property type="entry name" value="ABC_TM1"/>
    <property type="match status" value="1"/>
</dbReference>
<dbReference type="STRING" id="89784.SAMN04489725_11269"/>
<evidence type="ECO:0000256" key="5">
    <source>
        <dbReference type="ARBA" id="ARBA00022989"/>
    </source>
</evidence>
<evidence type="ECO:0000256" key="4">
    <source>
        <dbReference type="ARBA" id="ARBA00022692"/>
    </source>
</evidence>
<protein>
    <submittedName>
        <fullName evidence="9">Carbohydrate ABC transporter membrane protein 1, CUT1 family</fullName>
    </submittedName>
</protein>
<keyword evidence="5 7" id="KW-1133">Transmembrane helix</keyword>
<dbReference type="InterPro" id="IPR000515">
    <property type="entry name" value="MetI-like"/>
</dbReference>
<feature type="transmembrane region" description="Helical" evidence="7">
    <location>
        <begin position="256"/>
        <end position="278"/>
    </location>
</feature>
<feature type="transmembrane region" description="Helical" evidence="7">
    <location>
        <begin position="7"/>
        <end position="25"/>
    </location>
</feature>
<evidence type="ECO:0000313" key="9">
    <source>
        <dbReference type="EMBL" id="SDW73063.1"/>
    </source>
</evidence>
<dbReference type="Proteomes" id="UP000182589">
    <property type="component" value="Unassembled WGS sequence"/>
</dbReference>
<feature type="transmembrane region" description="Helical" evidence="7">
    <location>
        <begin position="193"/>
        <end position="215"/>
    </location>
</feature>
<dbReference type="AlphaFoldDB" id="A0A1H2VXL7"/>
<dbReference type="EMBL" id="FNOJ01000012">
    <property type="protein sequence ID" value="SDW73063.1"/>
    <property type="molecule type" value="Genomic_DNA"/>
</dbReference>
<evidence type="ECO:0000256" key="7">
    <source>
        <dbReference type="RuleBase" id="RU363032"/>
    </source>
</evidence>
<dbReference type="Gene3D" id="1.10.3720.10">
    <property type="entry name" value="MetI-like"/>
    <property type="match status" value="1"/>
</dbReference>